<dbReference type="EMBL" id="JBDXSU010000016">
    <property type="protein sequence ID" value="MFB5192025.1"/>
    <property type="molecule type" value="Genomic_DNA"/>
</dbReference>
<protein>
    <submittedName>
        <fullName evidence="2">PhBC6A51 family helix-turn-helix protein</fullName>
    </submittedName>
</protein>
<dbReference type="Proteomes" id="UP001579974">
    <property type="component" value="Unassembled WGS sequence"/>
</dbReference>
<comment type="caution">
    <text evidence="2">The sequence shown here is derived from an EMBL/GenBank/DDBJ whole genome shotgun (WGS) entry which is preliminary data.</text>
</comment>
<dbReference type="InterPro" id="IPR024978">
    <property type="entry name" value="Homeodomain_phBC6A51-type"/>
</dbReference>
<evidence type="ECO:0000259" key="1">
    <source>
        <dbReference type="Pfam" id="PF13022"/>
    </source>
</evidence>
<accession>A0ABV5AJ02</accession>
<gene>
    <name evidence="2" type="ORF">KKP3000_000817</name>
</gene>
<dbReference type="SUPFAM" id="SSF46689">
    <property type="entry name" value="Homeodomain-like"/>
    <property type="match status" value="1"/>
</dbReference>
<proteinExistence type="predicted"/>
<dbReference type="RefSeq" id="WP_275476041.1">
    <property type="nucleotide sequence ID" value="NZ_CP162940.1"/>
</dbReference>
<keyword evidence="3" id="KW-1185">Reference proteome</keyword>
<sequence>MSKADSIQRYVEQAIIEMPDMKDWQKAAIVLLSTKPDHKMTYEQIAEELGISTVTLYQFRQRSEVHQALLNFNLARVIDRIPAVTEAMVKKSVDRGDPLAAKLIFQIAGLLVERRAVEADVKTQVVSVADKTEDDLEAELARLRDRTND</sequence>
<feature type="domain" description="Homeodomain phBC6A51-type" evidence="1">
    <location>
        <begin position="21"/>
        <end position="131"/>
    </location>
</feature>
<organism evidence="2 3">
    <name type="scientific">Alicyclobacillus fastidiosus</name>
    <dbReference type="NCBI Taxonomy" id="392011"/>
    <lineage>
        <taxon>Bacteria</taxon>
        <taxon>Bacillati</taxon>
        <taxon>Bacillota</taxon>
        <taxon>Bacilli</taxon>
        <taxon>Bacillales</taxon>
        <taxon>Alicyclobacillaceae</taxon>
        <taxon>Alicyclobacillus</taxon>
    </lineage>
</organism>
<evidence type="ECO:0000313" key="3">
    <source>
        <dbReference type="Proteomes" id="UP001579974"/>
    </source>
</evidence>
<dbReference type="Pfam" id="PF13022">
    <property type="entry name" value="HTH_Tnp_1_2"/>
    <property type="match status" value="1"/>
</dbReference>
<evidence type="ECO:0000313" key="2">
    <source>
        <dbReference type="EMBL" id="MFB5192025.1"/>
    </source>
</evidence>
<dbReference type="InterPro" id="IPR009057">
    <property type="entry name" value="Homeodomain-like_sf"/>
</dbReference>
<dbReference type="Gene3D" id="1.10.10.60">
    <property type="entry name" value="Homeodomain-like"/>
    <property type="match status" value="1"/>
</dbReference>
<reference evidence="2 3" key="1">
    <citation type="journal article" date="2024" name="Int. J. Mol. Sci.">
        <title>Exploration of Alicyclobacillus spp. Genome in Search of Antibiotic Resistance.</title>
        <authorList>
            <person name="Bucka-Kolendo J."/>
            <person name="Kiousi D.E."/>
            <person name="Dekowska A."/>
            <person name="Mikolajczuk-Szczyrba A."/>
            <person name="Karadedos D.M."/>
            <person name="Michael P."/>
            <person name="Galanis A."/>
            <person name="Sokolowska B."/>
        </authorList>
    </citation>
    <scope>NUCLEOTIDE SEQUENCE [LARGE SCALE GENOMIC DNA]</scope>
    <source>
        <strain evidence="2 3">KKP 3000</strain>
    </source>
</reference>
<name>A0ABV5AJ02_9BACL</name>